<proteinExistence type="inferred from homology"/>
<dbReference type="Pfam" id="PF00830">
    <property type="entry name" value="Ribosomal_L28"/>
    <property type="match status" value="1"/>
</dbReference>
<dbReference type="InterPro" id="IPR026569">
    <property type="entry name" value="Ribosomal_bL28"/>
</dbReference>
<evidence type="ECO:0000256" key="1">
    <source>
        <dbReference type="ARBA" id="ARBA00008760"/>
    </source>
</evidence>
<name>A0ABR4NU82_9SACH</name>
<reference evidence="4 5" key="1">
    <citation type="submission" date="2024-05" db="EMBL/GenBank/DDBJ databases">
        <title>Long read based assembly of the Candida bracarensis genome reveals expanded adhesin content.</title>
        <authorList>
            <person name="Marcet-Houben M."/>
            <person name="Ksiezopolska E."/>
            <person name="Gabaldon T."/>
        </authorList>
    </citation>
    <scope>NUCLEOTIDE SEQUENCE [LARGE SCALE GENOMIC DNA]</scope>
    <source>
        <strain evidence="4 5">CBM6</strain>
    </source>
</reference>
<protein>
    <submittedName>
        <fullName evidence="4">Large ribosomal subunit protein bL28m</fullName>
    </submittedName>
</protein>
<dbReference type="InterPro" id="IPR034704">
    <property type="entry name" value="Ribosomal_bL28/bL31-like_sf"/>
</dbReference>
<keyword evidence="5" id="KW-1185">Reference proteome</keyword>
<dbReference type="Gene3D" id="2.30.170.40">
    <property type="entry name" value="Ribosomal protein L28/L24"/>
    <property type="match status" value="1"/>
</dbReference>
<dbReference type="SUPFAM" id="SSF143800">
    <property type="entry name" value="L28p-like"/>
    <property type="match status" value="1"/>
</dbReference>
<dbReference type="InterPro" id="IPR037147">
    <property type="entry name" value="Ribosomal_bL28_sf"/>
</dbReference>
<dbReference type="PANTHER" id="PTHR13528:SF2">
    <property type="entry name" value="LARGE RIBOSOMAL SUBUNIT PROTEIN BL28M"/>
    <property type="match status" value="1"/>
</dbReference>
<evidence type="ECO:0000256" key="3">
    <source>
        <dbReference type="ARBA" id="ARBA00023274"/>
    </source>
</evidence>
<keyword evidence="2" id="KW-0689">Ribosomal protein</keyword>
<accession>A0ABR4NU82</accession>
<dbReference type="EMBL" id="JBEVYD010000005">
    <property type="protein sequence ID" value="KAL3232289.1"/>
    <property type="molecule type" value="Genomic_DNA"/>
</dbReference>
<comment type="caution">
    <text evidence="4">The sequence shown here is derived from an EMBL/GenBank/DDBJ whole genome shotgun (WGS) entry which is preliminary data.</text>
</comment>
<organism evidence="4 5">
    <name type="scientific">Nakaseomyces bracarensis</name>
    <dbReference type="NCBI Taxonomy" id="273131"/>
    <lineage>
        <taxon>Eukaryota</taxon>
        <taxon>Fungi</taxon>
        <taxon>Dikarya</taxon>
        <taxon>Ascomycota</taxon>
        <taxon>Saccharomycotina</taxon>
        <taxon>Saccharomycetes</taxon>
        <taxon>Saccharomycetales</taxon>
        <taxon>Saccharomycetaceae</taxon>
        <taxon>Nakaseomyces</taxon>
    </lineage>
</organism>
<dbReference type="Proteomes" id="UP001623330">
    <property type="component" value="Unassembled WGS sequence"/>
</dbReference>
<evidence type="ECO:0000256" key="2">
    <source>
        <dbReference type="ARBA" id="ARBA00022980"/>
    </source>
</evidence>
<keyword evidence="3" id="KW-0687">Ribonucleoprotein</keyword>
<sequence length="267" mass="31020">MMGSNLKPVFNSFNVIAPFQRSFVASSLALRGWKLVETRKVAKKPDYKAGDLRPNYLPKDRKEFPDYKYGESNIFKQSNKGLYGGSFIKFGNQISESKHKTRRTWHPNVIKKSLWSETLNRCISIKMTTKVLRTIVKEGGIDKYLIKDKSARIKELGPTGWKLRYRIMQRKEQLERPPHNDKPVIETADGKKLKVYFEENVDGKDLKISVGRRKLMQYLYPLEKLEARADGKGLDYKTFIEQFGHLPTNEIIGRLHQHNFDLNTIAI</sequence>
<comment type="similarity">
    <text evidence="1">Belongs to the bacterial ribosomal protein bL28 family.</text>
</comment>
<evidence type="ECO:0000313" key="5">
    <source>
        <dbReference type="Proteomes" id="UP001623330"/>
    </source>
</evidence>
<gene>
    <name evidence="4" type="ORF">RNJ44_04205</name>
</gene>
<evidence type="ECO:0000313" key="4">
    <source>
        <dbReference type="EMBL" id="KAL3232289.1"/>
    </source>
</evidence>
<dbReference type="PANTHER" id="PTHR13528">
    <property type="entry name" value="39S RIBOSOMAL PROTEIN L28, MITOCHONDRIAL"/>
    <property type="match status" value="1"/>
</dbReference>